<proteinExistence type="predicted"/>
<name>A0A371H1I0_MUCPR</name>
<reference evidence="1" key="1">
    <citation type="submission" date="2018-05" db="EMBL/GenBank/DDBJ databases">
        <title>Draft genome of Mucuna pruriens seed.</title>
        <authorList>
            <person name="Nnadi N.E."/>
            <person name="Vos R."/>
            <person name="Hasami M.H."/>
            <person name="Devisetty U.K."/>
            <person name="Aguiy J.C."/>
        </authorList>
    </citation>
    <scope>NUCLEOTIDE SEQUENCE [LARGE SCALE GENOMIC DNA]</scope>
    <source>
        <strain evidence="1">JCA_2017</strain>
    </source>
</reference>
<evidence type="ECO:0000313" key="1">
    <source>
        <dbReference type="EMBL" id="RDX96639.1"/>
    </source>
</evidence>
<keyword evidence="2" id="KW-1185">Reference proteome</keyword>
<dbReference type="AlphaFoldDB" id="A0A371H1I0"/>
<organism evidence="1 2">
    <name type="scientific">Mucuna pruriens</name>
    <name type="common">Velvet bean</name>
    <name type="synonym">Dolichos pruriens</name>
    <dbReference type="NCBI Taxonomy" id="157652"/>
    <lineage>
        <taxon>Eukaryota</taxon>
        <taxon>Viridiplantae</taxon>
        <taxon>Streptophyta</taxon>
        <taxon>Embryophyta</taxon>
        <taxon>Tracheophyta</taxon>
        <taxon>Spermatophyta</taxon>
        <taxon>Magnoliopsida</taxon>
        <taxon>eudicotyledons</taxon>
        <taxon>Gunneridae</taxon>
        <taxon>Pentapetalae</taxon>
        <taxon>rosids</taxon>
        <taxon>fabids</taxon>
        <taxon>Fabales</taxon>
        <taxon>Fabaceae</taxon>
        <taxon>Papilionoideae</taxon>
        <taxon>50 kb inversion clade</taxon>
        <taxon>NPAAA clade</taxon>
        <taxon>indigoferoid/millettioid clade</taxon>
        <taxon>Phaseoleae</taxon>
        <taxon>Mucuna</taxon>
    </lineage>
</organism>
<accession>A0A371H1I0</accession>
<dbReference type="Proteomes" id="UP000257109">
    <property type="component" value="Unassembled WGS sequence"/>
</dbReference>
<protein>
    <submittedName>
        <fullName evidence="1">Uncharacterized protein</fullName>
    </submittedName>
</protein>
<evidence type="ECO:0000313" key="2">
    <source>
        <dbReference type="Proteomes" id="UP000257109"/>
    </source>
</evidence>
<dbReference type="EMBL" id="QJKJ01003841">
    <property type="protein sequence ID" value="RDX96639.1"/>
    <property type="molecule type" value="Genomic_DNA"/>
</dbReference>
<sequence length="84" mass="9682">MDNVPSFLNNSTPEVLHPNFSVSLRRLSTYFFWEIKIPCLEYATSITRKYFNFPNSFISNCVVKFSFRVSFSISSLPVTIISST</sequence>
<comment type="caution">
    <text evidence="1">The sequence shown here is derived from an EMBL/GenBank/DDBJ whole genome shotgun (WGS) entry which is preliminary data.</text>
</comment>
<gene>
    <name evidence="1" type="ORF">CR513_20675</name>
</gene>
<feature type="non-terminal residue" evidence="1">
    <location>
        <position position="1"/>
    </location>
</feature>